<dbReference type="InterPro" id="IPR018062">
    <property type="entry name" value="HTH_AraC-typ_CS"/>
</dbReference>
<evidence type="ECO:0000256" key="3">
    <source>
        <dbReference type="ARBA" id="ARBA00023159"/>
    </source>
</evidence>
<feature type="domain" description="HTH araC/xylS-type" evidence="5">
    <location>
        <begin position="174"/>
        <end position="272"/>
    </location>
</feature>
<dbReference type="PROSITE" id="PS00041">
    <property type="entry name" value="HTH_ARAC_FAMILY_1"/>
    <property type="match status" value="1"/>
</dbReference>
<proteinExistence type="predicted"/>
<keyword evidence="4" id="KW-0804">Transcription</keyword>
<dbReference type="PRINTS" id="PR00032">
    <property type="entry name" value="HTHARAC"/>
</dbReference>
<dbReference type="PROSITE" id="PS01124">
    <property type="entry name" value="HTH_ARAC_FAMILY_2"/>
    <property type="match status" value="1"/>
</dbReference>
<dbReference type="InterPro" id="IPR003313">
    <property type="entry name" value="AraC-bd"/>
</dbReference>
<keyword evidence="1" id="KW-0805">Transcription regulation</keyword>
<dbReference type="SUPFAM" id="SSF51215">
    <property type="entry name" value="Regulatory protein AraC"/>
    <property type="match status" value="1"/>
</dbReference>
<evidence type="ECO:0000313" key="7">
    <source>
        <dbReference type="Proteomes" id="UP000680638"/>
    </source>
</evidence>
<dbReference type="InterPro" id="IPR020449">
    <property type="entry name" value="Tscrpt_reg_AraC-type_HTH"/>
</dbReference>
<dbReference type="EMBL" id="BORW01000004">
    <property type="protein sequence ID" value="GIO66417.1"/>
    <property type="molecule type" value="Genomic_DNA"/>
</dbReference>
<sequence>MELVQRQFMNHQLSRLRVQLLLAKRSVCHAGWRRHRFIPAYHKLYYICDGEGWLQVGGTELRPKPGELIFIPGGLEQSYSVTNGPPYTKYWCHFRANVHFEQLFHLYGLPYAIDAGHSSELYGRFRELVEQRVSGNPAAPLRIQSALLSIIAYFLERAVRTPGADAACASPELLATLDFIDAHLSAELTIEELSRHAHFHPNYFIRMFKRHLGMTPMRYIRERRLEHAQELLGATELPVSEVAYQSGFRDVSHFSAAFKKKSGVSPSEYRNACLPDPG</sequence>
<gene>
    <name evidence="6" type="ORF">J21TS3_12380</name>
</gene>
<protein>
    <recommendedName>
        <fullName evidence="5">HTH araC/xylS-type domain-containing protein</fullName>
    </recommendedName>
</protein>
<accession>A0ABQ4LT12</accession>
<name>A0ABQ4LT12_9BACL</name>
<dbReference type="Proteomes" id="UP000680638">
    <property type="component" value="Unassembled WGS sequence"/>
</dbReference>
<dbReference type="SUPFAM" id="SSF46689">
    <property type="entry name" value="Homeodomain-like"/>
    <property type="match status" value="2"/>
</dbReference>
<dbReference type="Gene3D" id="1.10.10.60">
    <property type="entry name" value="Homeodomain-like"/>
    <property type="match status" value="2"/>
</dbReference>
<dbReference type="InterPro" id="IPR018060">
    <property type="entry name" value="HTH_AraC"/>
</dbReference>
<dbReference type="InterPro" id="IPR009057">
    <property type="entry name" value="Homeodomain-like_sf"/>
</dbReference>
<evidence type="ECO:0000256" key="2">
    <source>
        <dbReference type="ARBA" id="ARBA00023125"/>
    </source>
</evidence>
<keyword evidence="2" id="KW-0238">DNA-binding</keyword>
<dbReference type="InterPro" id="IPR037923">
    <property type="entry name" value="HTH-like"/>
</dbReference>
<dbReference type="Gene3D" id="2.60.120.280">
    <property type="entry name" value="Regulatory protein AraC"/>
    <property type="match status" value="1"/>
</dbReference>
<keyword evidence="3" id="KW-0010">Activator</keyword>
<evidence type="ECO:0000256" key="4">
    <source>
        <dbReference type="ARBA" id="ARBA00023163"/>
    </source>
</evidence>
<organism evidence="6 7">
    <name type="scientific">Paenibacillus cookii</name>
    <dbReference type="NCBI Taxonomy" id="157839"/>
    <lineage>
        <taxon>Bacteria</taxon>
        <taxon>Bacillati</taxon>
        <taxon>Bacillota</taxon>
        <taxon>Bacilli</taxon>
        <taxon>Bacillales</taxon>
        <taxon>Paenibacillaceae</taxon>
        <taxon>Paenibacillus</taxon>
    </lineage>
</organism>
<reference evidence="6 7" key="1">
    <citation type="submission" date="2021-03" db="EMBL/GenBank/DDBJ databases">
        <title>Antimicrobial resistance genes in bacteria isolated from Japanese honey, and their potential for conferring macrolide and lincosamide resistance in the American foulbrood pathogen Paenibacillus larvae.</title>
        <authorList>
            <person name="Okamoto M."/>
            <person name="Kumagai M."/>
            <person name="Kanamori H."/>
            <person name="Takamatsu D."/>
        </authorList>
    </citation>
    <scope>NUCLEOTIDE SEQUENCE [LARGE SCALE GENOMIC DNA]</scope>
    <source>
        <strain evidence="6 7">J21TS3</strain>
    </source>
</reference>
<dbReference type="PANTHER" id="PTHR46796:SF6">
    <property type="entry name" value="ARAC SUBFAMILY"/>
    <property type="match status" value="1"/>
</dbReference>
<keyword evidence="7" id="KW-1185">Reference proteome</keyword>
<dbReference type="SMART" id="SM00342">
    <property type="entry name" value="HTH_ARAC"/>
    <property type="match status" value="1"/>
</dbReference>
<evidence type="ECO:0000313" key="6">
    <source>
        <dbReference type="EMBL" id="GIO66417.1"/>
    </source>
</evidence>
<dbReference type="Pfam" id="PF12833">
    <property type="entry name" value="HTH_18"/>
    <property type="match status" value="1"/>
</dbReference>
<dbReference type="PANTHER" id="PTHR46796">
    <property type="entry name" value="HTH-TYPE TRANSCRIPTIONAL ACTIVATOR RHAS-RELATED"/>
    <property type="match status" value="1"/>
</dbReference>
<comment type="caution">
    <text evidence="6">The sequence shown here is derived from an EMBL/GenBank/DDBJ whole genome shotgun (WGS) entry which is preliminary data.</text>
</comment>
<evidence type="ECO:0000256" key="1">
    <source>
        <dbReference type="ARBA" id="ARBA00023015"/>
    </source>
</evidence>
<dbReference type="InterPro" id="IPR050204">
    <property type="entry name" value="AraC_XylS_family_regulators"/>
</dbReference>
<dbReference type="RefSeq" id="WP_212948408.1">
    <property type="nucleotide sequence ID" value="NZ_BORW01000004.1"/>
</dbReference>
<evidence type="ECO:0000259" key="5">
    <source>
        <dbReference type="PROSITE" id="PS01124"/>
    </source>
</evidence>
<dbReference type="Pfam" id="PF02311">
    <property type="entry name" value="AraC_binding"/>
    <property type="match status" value="1"/>
</dbReference>